<gene>
    <name evidence="1" type="ORF">PR048_004332</name>
</gene>
<dbReference type="EMBL" id="JARBHB010000002">
    <property type="protein sequence ID" value="KAJ8891779.1"/>
    <property type="molecule type" value="Genomic_DNA"/>
</dbReference>
<comment type="caution">
    <text evidence="1">The sequence shown here is derived from an EMBL/GenBank/DDBJ whole genome shotgun (WGS) entry which is preliminary data.</text>
</comment>
<keyword evidence="2" id="KW-1185">Reference proteome</keyword>
<organism evidence="1 2">
    <name type="scientific">Dryococelus australis</name>
    <dbReference type="NCBI Taxonomy" id="614101"/>
    <lineage>
        <taxon>Eukaryota</taxon>
        <taxon>Metazoa</taxon>
        <taxon>Ecdysozoa</taxon>
        <taxon>Arthropoda</taxon>
        <taxon>Hexapoda</taxon>
        <taxon>Insecta</taxon>
        <taxon>Pterygota</taxon>
        <taxon>Neoptera</taxon>
        <taxon>Polyneoptera</taxon>
        <taxon>Phasmatodea</taxon>
        <taxon>Verophasmatodea</taxon>
        <taxon>Anareolatae</taxon>
        <taxon>Phasmatidae</taxon>
        <taxon>Eurycanthinae</taxon>
        <taxon>Dryococelus</taxon>
    </lineage>
</organism>
<protein>
    <submittedName>
        <fullName evidence="1">Uncharacterized protein</fullName>
    </submittedName>
</protein>
<dbReference type="Proteomes" id="UP001159363">
    <property type="component" value="Chromosome 2"/>
</dbReference>
<accession>A0ABQ9I563</accession>
<reference evidence="1 2" key="1">
    <citation type="submission" date="2023-02" db="EMBL/GenBank/DDBJ databases">
        <title>LHISI_Scaffold_Assembly.</title>
        <authorList>
            <person name="Stuart O.P."/>
            <person name="Cleave R."/>
            <person name="Magrath M.J.L."/>
            <person name="Mikheyev A.S."/>
        </authorList>
    </citation>
    <scope>NUCLEOTIDE SEQUENCE [LARGE SCALE GENOMIC DNA]</scope>
    <source>
        <strain evidence="1">Daus_M_001</strain>
        <tissue evidence="1">Leg muscle</tissue>
    </source>
</reference>
<evidence type="ECO:0000313" key="2">
    <source>
        <dbReference type="Proteomes" id="UP001159363"/>
    </source>
</evidence>
<evidence type="ECO:0000313" key="1">
    <source>
        <dbReference type="EMBL" id="KAJ8891779.1"/>
    </source>
</evidence>
<proteinExistence type="predicted"/>
<dbReference type="Gene3D" id="3.30.420.10">
    <property type="entry name" value="Ribonuclease H-like superfamily/Ribonuclease H"/>
    <property type="match status" value="1"/>
</dbReference>
<sequence>MLSSGTGYGAANYSCDGIPQQHDPARALYTDVRKHVYLKRCYVTNTCHRRQVHASKTERLLQACKSRNKIGEKNAAATETQMLVTEWACSTRGSGHECMQACMHPDLTSTDVARGALALSSAHNRGRACLHLGCPIPLSWDKGVVIGARQRIRRLYSDRVNVTSLDAEFRTRPQERLNLDTTLHTQLYYRAGPSATGRLQPQGVGPLVFVRGSMNTEAYCNILDNEMLPTLWRFYGMDPCYFQDDNARCHVSRATMQWFADNNVRRLDWPAQSPDLNPKEHLRDELDRRTNDVLRSRVHKYVIKTHPSKMTANLAWSSRLVRPPIWGAGCSVFESRARHGWTTVAERLACLPTTKAIRVQSPAGSLRIFARRETATIIEVTGLAAGRRDFSRPSHSTTRLALIGSQNLIAETRPNLSSKKRLVILSGLNIELRIACVAISRLATSPYYDLAECQVKCLAVEPRQPINLSPCMFEERSNSDWETAAVHYAGATSVNDLPIAYLLTTLAQFLTGSTKQTDPLGEPERKTNHSDDANFRIYGELGFGTCGARVFVIEKNHCYRPFTVNKRDTTLPDNFAGTNENPLRKPLKLVVDEETFRIASNIQDESSALRQTARGRSMQNLCWKMSDNERQETTPKGRKPAHAKQFSHCNVQVPMLTYRIPYIVKWGSAESMNKYTGQAFKFVLFHEQTRYYSMNSRLLDMQFQESHGKKYKTFVIYNILAVTRGFAHVEHNCRDSSSDVTVKTSLRAGQWSRRREGEPSRAEPSHLTKSGNWFITCRLAANQILDTYWLHGFTETQELGVAELSYVHPYVIRVRMRVIVERVTPASVIRFRLHVNVERAYTRPLRIKINYGGTTTMAWPGIHDFSMASATVQRRGSWAGMTQSIEHVERRHCHVLRRTLNLRFNILCLVSSTAVVSAPVAREARMGRRRSSPSLGFGSQLRSHCANVGFNDASVKIILKNNVWDLVSGSGVSGLGIILQNEARDFVSGSDEFGLRNY</sequence>
<dbReference type="InterPro" id="IPR036397">
    <property type="entry name" value="RNaseH_sf"/>
</dbReference>
<name>A0ABQ9I563_9NEOP</name>